<organism evidence="2 3">
    <name type="scientific">Catenulispora pinistramenti</name>
    <dbReference type="NCBI Taxonomy" id="2705254"/>
    <lineage>
        <taxon>Bacteria</taxon>
        <taxon>Bacillati</taxon>
        <taxon>Actinomycetota</taxon>
        <taxon>Actinomycetes</taxon>
        <taxon>Catenulisporales</taxon>
        <taxon>Catenulisporaceae</taxon>
        <taxon>Catenulispora</taxon>
    </lineage>
</organism>
<evidence type="ECO:0000313" key="3">
    <source>
        <dbReference type="Proteomes" id="UP000730482"/>
    </source>
</evidence>
<name>A0ABS5KGJ8_9ACTN</name>
<proteinExistence type="predicted"/>
<comment type="caution">
    <text evidence="2">The sequence shown here is derived from an EMBL/GenBank/DDBJ whole genome shotgun (WGS) entry which is preliminary data.</text>
</comment>
<dbReference type="EMBL" id="JAAFYZ010000002">
    <property type="protein sequence ID" value="MBS2545349.1"/>
    <property type="molecule type" value="Genomic_DNA"/>
</dbReference>
<accession>A0ABS5KGJ8</accession>
<evidence type="ECO:0000313" key="2">
    <source>
        <dbReference type="EMBL" id="MBS2545349.1"/>
    </source>
</evidence>
<dbReference type="Proteomes" id="UP000730482">
    <property type="component" value="Unassembled WGS sequence"/>
</dbReference>
<keyword evidence="3" id="KW-1185">Reference proteome</keyword>
<dbReference type="CDD" id="cd09729">
    <property type="entry name" value="Cse1_I-E"/>
    <property type="match status" value="1"/>
</dbReference>
<sequence length="546" mass="59337">MRFDLIDDPWIPVIDGDERIRAGIRQALLESHRFTGLAPDAPMQEPAILRQVLLPVMLAALGPCRDHDTWADRFEQPDGFSPAERTKIENYLDRHRNRFDLFSATAPFAQVARLQATSGQAKSAALLIAKLPSGNNVPLFAATTEADQVELTPAEAVCWLLNTLCWDTAAIKTGAVGDDKVKGGKTTGNPTGPLGRLGLTYPVGSTLYDTLQLNAPIAPIRKGDVPVWEREPATAQWNPRPATGILDLFTWPSRRVRLIPQQGIDGIGVSQVVVAAGDRMLAVPEFEPHTLWRREAKPKAGEPTWRPRRHRPGQTAWQGLAALLAVDPGNDEVATSGMLTQLARLRVDECIDVAYPLQIRTVAVEYGVQSAVIEDIAIDQIPLPVAALLTDTQVRYEVLQIAEQAGRLARAVDRLGADLRRACGGQPLPWDSGEHPGDRLLYALNVPVRRVLAGIQCHADDAEAIAAGVRAWQQVARAAALRVGTELLDAAPPEAFAGRTIAPKPRPGKASVAKTYRSSTAEAGFRREINKTLPLAAPPTKEEEEP</sequence>
<dbReference type="InterPro" id="IPR013381">
    <property type="entry name" value="CRISPR-assoc_prot_Cse1"/>
</dbReference>
<dbReference type="Pfam" id="PF09481">
    <property type="entry name" value="CRISPR_Cse1"/>
    <property type="match status" value="1"/>
</dbReference>
<reference evidence="2 3" key="1">
    <citation type="submission" date="2020-02" db="EMBL/GenBank/DDBJ databases">
        <title>Acidophilic actinobacteria isolated from forest soil.</title>
        <authorList>
            <person name="Golinska P."/>
        </authorList>
    </citation>
    <scope>NUCLEOTIDE SEQUENCE [LARGE SCALE GENOMIC DNA]</scope>
    <source>
        <strain evidence="2 3">NL8</strain>
    </source>
</reference>
<evidence type="ECO:0000256" key="1">
    <source>
        <dbReference type="SAM" id="MobiDB-lite"/>
    </source>
</evidence>
<dbReference type="RefSeq" id="WP_212007015.1">
    <property type="nucleotide sequence ID" value="NZ_JAAFYZ010000002.1"/>
</dbReference>
<dbReference type="NCBIfam" id="TIGR02547">
    <property type="entry name" value="casA_cse1"/>
    <property type="match status" value="1"/>
</dbReference>
<protein>
    <submittedName>
        <fullName evidence="2">Type I-E CRISPR-associated protein Cse1/CasA</fullName>
    </submittedName>
</protein>
<dbReference type="Gene3D" id="1.10.132.100">
    <property type="match status" value="1"/>
</dbReference>
<feature type="region of interest" description="Disordered" evidence="1">
    <location>
        <begin position="527"/>
        <end position="546"/>
    </location>
</feature>
<gene>
    <name evidence="2" type="primary">casA</name>
    <name evidence="2" type="ORF">KGQ19_00555</name>
</gene>